<dbReference type="CDD" id="cd00462">
    <property type="entry name" value="PTH"/>
    <property type="match status" value="1"/>
</dbReference>
<dbReference type="GO" id="GO:0000049">
    <property type="term" value="F:tRNA binding"/>
    <property type="evidence" value="ECO:0007669"/>
    <property type="project" value="UniProtKB-KW"/>
</dbReference>
<dbReference type="OMA" id="FGTCRFK"/>
<dbReference type="PANTHER" id="PTHR17224">
    <property type="entry name" value="PEPTIDYL-TRNA HYDROLASE"/>
    <property type="match status" value="1"/>
</dbReference>
<dbReference type="PANTHER" id="PTHR17224:SF1">
    <property type="entry name" value="PEPTIDYL-TRNA HYDROLASE"/>
    <property type="match status" value="1"/>
</dbReference>
<evidence type="ECO:0000313" key="4">
    <source>
        <dbReference type="EnsemblProtists" id="PYU1_T006260"/>
    </source>
</evidence>
<dbReference type="SUPFAM" id="SSF53178">
    <property type="entry name" value="Peptidyl-tRNA hydrolase-like"/>
    <property type="match status" value="2"/>
</dbReference>
<dbReference type="Proteomes" id="UP000019132">
    <property type="component" value="Unassembled WGS sequence"/>
</dbReference>
<dbReference type="EMBL" id="GL376625">
    <property type="status" value="NOT_ANNOTATED_CDS"/>
    <property type="molecule type" value="Genomic_DNA"/>
</dbReference>
<dbReference type="InterPro" id="IPR001328">
    <property type="entry name" value="Pept_tRNA_hydro"/>
</dbReference>
<evidence type="ECO:0000256" key="2">
    <source>
        <dbReference type="ARBA" id="ARBA00022801"/>
    </source>
</evidence>
<dbReference type="AlphaFoldDB" id="K3WMR8"/>
<accession>K3WMR8</accession>
<name>K3WMR8_GLOUD</name>
<keyword evidence="3" id="KW-0694">RNA-binding</keyword>
<keyword evidence="1" id="KW-0820">tRNA-binding</keyword>
<evidence type="ECO:0008006" key="6">
    <source>
        <dbReference type="Google" id="ProtNLM"/>
    </source>
</evidence>
<dbReference type="eggNOG" id="KOG2255">
    <property type="taxonomic scope" value="Eukaryota"/>
</dbReference>
<evidence type="ECO:0000256" key="3">
    <source>
        <dbReference type="ARBA" id="ARBA00022884"/>
    </source>
</evidence>
<protein>
    <recommendedName>
        <fullName evidence="6">Peptidyl-tRNA hydrolase</fullName>
    </recommendedName>
</protein>
<dbReference type="GO" id="GO:0004045">
    <property type="term" value="F:peptidyl-tRNA hydrolase activity"/>
    <property type="evidence" value="ECO:0007669"/>
    <property type="project" value="InterPro"/>
</dbReference>
<dbReference type="InterPro" id="IPR036416">
    <property type="entry name" value="Pept_tRNA_hydro_sf"/>
</dbReference>
<dbReference type="HOGENOM" id="CLU_062456_4_2_1"/>
<evidence type="ECO:0000256" key="1">
    <source>
        <dbReference type="ARBA" id="ARBA00022555"/>
    </source>
</evidence>
<dbReference type="InParanoid" id="K3WMR8"/>
<proteinExistence type="predicted"/>
<reference evidence="5" key="2">
    <citation type="submission" date="2010-04" db="EMBL/GenBank/DDBJ databases">
        <authorList>
            <person name="Buell R."/>
            <person name="Hamilton J."/>
            <person name="Hostetler J."/>
        </authorList>
    </citation>
    <scope>NUCLEOTIDE SEQUENCE [LARGE SCALE GENOMIC DNA]</scope>
    <source>
        <strain evidence="5">DAOM:BR144</strain>
    </source>
</reference>
<dbReference type="STRING" id="431595.K3WMR8"/>
<organism evidence="4 5">
    <name type="scientific">Globisporangium ultimum (strain ATCC 200006 / CBS 805.95 / DAOM BR144)</name>
    <name type="common">Pythium ultimum</name>
    <dbReference type="NCBI Taxonomy" id="431595"/>
    <lineage>
        <taxon>Eukaryota</taxon>
        <taxon>Sar</taxon>
        <taxon>Stramenopiles</taxon>
        <taxon>Oomycota</taxon>
        <taxon>Peronosporomycetes</taxon>
        <taxon>Pythiales</taxon>
        <taxon>Pythiaceae</taxon>
        <taxon>Globisporangium</taxon>
    </lineage>
</organism>
<dbReference type="NCBIfam" id="TIGR00447">
    <property type="entry name" value="pth"/>
    <property type="match status" value="1"/>
</dbReference>
<reference evidence="4" key="3">
    <citation type="submission" date="2015-02" db="UniProtKB">
        <authorList>
            <consortium name="EnsemblProtists"/>
        </authorList>
    </citation>
    <scope>IDENTIFICATION</scope>
    <source>
        <strain evidence="4">DAOM BR144</strain>
    </source>
</reference>
<dbReference type="Pfam" id="PF01195">
    <property type="entry name" value="Pept_tRNA_hydro"/>
    <property type="match status" value="2"/>
</dbReference>
<dbReference type="Gene3D" id="3.40.50.1470">
    <property type="entry name" value="Peptidyl-tRNA hydrolase"/>
    <property type="match status" value="1"/>
</dbReference>
<dbReference type="EnsemblProtists" id="PYU1_T006260">
    <property type="protein sequence ID" value="PYU1_T006260"/>
    <property type="gene ID" value="PYU1_G006248"/>
</dbReference>
<keyword evidence="5" id="KW-1185">Reference proteome</keyword>
<reference evidence="5" key="1">
    <citation type="journal article" date="2010" name="Genome Biol.">
        <title>Genome sequence of the necrotrophic plant pathogen Pythium ultimum reveals original pathogenicity mechanisms and effector repertoire.</title>
        <authorList>
            <person name="Levesque C.A."/>
            <person name="Brouwer H."/>
            <person name="Cano L."/>
            <person name="Hamilton J.P."/>
            <person name="Holt C."/>
            <person name="Huitema E."/>
            <person name="Raffaele S."/>
            <person name="Robideau G.P."/>
            <person name="Thines M."/>
            <person name="Win J."/>
            <person name="Zerillo M.M."/>
            <person name="Beakes G.W."/>
            <person name="Boore J.L."/>
            <person name="Busam D."/>
            <person name="Dumas B."/>
            <person name="Ferriera S."/>
            <person name="Fuerstenberg S.I."/>
            <person name="Gachon C.M."/>
            <person name="Gaulin E."/>
            <person name="Govers F."/>
            <person name="Grenville-Briggs L."/>
            <person name="Horner N."/>
            <person name="Hostetler J."/>
            <person name="Jiang R.H."/>
            <person name="Johnson J."/>
            <person name="Krajaejun T."/>
            <person name="Lin H."/>
            <person name="Meijer H.J."/>
            <person name="Moore B."/>
            <person name="Morris P."/>
            <person name="Phuntmart V."/>
            <person name="Puiu D."/>
            <person name="Shetty J."/>
            <person name="Stajich J.E."/>
            <person name="Tripathy S."/>
            <person name="Wawra S."/>
            <person name="van West P."/>
            <person name="Whitty B.R."/>
            <person name="Coutinho P.M."/>
            <person name="Henrissat B."/>
            <person name="Martin F."/>
            <person name="Thomas P.D."/>
            <person name="Tyler B.M."/>
            <person name="De Vries R.P."/>
            <person name="Kamoun S."/>
            <person name="Yandell M."/>
            <person name="Tisserat N."/>
            <person name="Buell C.R."/>
        </authorList>
    </citation>
    <scope>NUCLEOTIDE SEQUENCE</scope>
    <source>
        <strain evidence="5">DAOM:BR144</strain>
    </source>
</reference>
<dbReference type="VEuPathDB" id="FungiDB:PYU1_G006248"/>
<evidence type="ECO:0000313" key="5">
    <source>
        <dbReference type="Proteomes" id="UP000019132"/>
    </source>
</evidence>
<keyword evidence="2" id="KW-0378">Hydrolase</keyword>
<sequence length="346" mass="37887">MKVTAAVATTARRLRGFLSASAARNALLPTARAFSTDATATADKAADDNAKTPPKYENVRKLIVGLGNPGEKYAKTRHNIGSMAVTHFLDTYVQDVLGTKLAFQHEASNHGDVARFAISFQQDVDTDEDDATKGTAAYTYRVDDLVNCSSKRRKDKTLEEGVPHPDVNVALLLPTTYMNRSGVAVKTFMNAHHWRLKKNALALNRQDELLVVTDDVALPFGTCRFKSKGGPGGQNGIKDIIKCVSTERFARLKIGVGAPQWFSGGNTGAPSGTAMDKFVLGKFNPEEQDAMTDLLEYVNELLRLYLHRGVAQATTVANSMDLATYKKEFQGKKRKASNKRQRSSSR</sequence>